<dbReference type="RefSeq" id="XP_043131239.1">
    <property type="nucleotide sequence ID" value="XM_043275731.1"/>
</dbReference>
<feature type="domain" description="Aldehyde dehydrogenase" evidence="2">
    <location>
        <begin position="12"/>
        <end position="103"/>
    </location>
</feature>
<dbReference type="GO" id="GO:0016491">
    <property type="term" value="F:oxidoreductase activity"/>
    <property type="evidence" value="ECO:0007669"/>
    <property type="project" value="InterPro"/>
</dbReference>
<sequence>MAFHTWNQNTVRQIHNAVTPSNDQPNPRVPLSSKHDLDTAVDAARRAFTTVDERKCRIRPFLCDLEINKDALAELLSLEQGKPLSQAKTEIQRTKDLVRNMIEVDIPARN</sequence>
<evidence type="ECO:0000313" key="3">
    <source>
        <dbReference type="EMBL" id="BCR82717.1"/>
    </source>
</evidence>
<dbReference type="SUPFAM" id="SSF53720">
    <property type="entry name" value="ALDH-like"/>
    <property type="match status" value="1"/>
</dbReference>
<gene>
    <name evidence="3" type="ORF">ACHE_10119S</name>
</gene>
<name>A0A7R7VEF1_ASPCH</name>
<dbReference type="KEGG" id="ache:ACHE_10119S"/>
<dbReference type="Pfam" id="PF00171">
    <property type="entry name" value="Aldedh"/>
    <property type="match status" value="1"/>
</dbReference>
<evidence type="ECO:0000256" key="1">
    <source>
        <dbReference type="SAM" id="MobiDB-lite"/>
    </source>
</evidence>
<dbReference type="AlphaFoldDB" id="A0A7R7VEF1"/>
<keyword evidence="4" id="KW-1185">Reference proteome</keyword>
<organism evidence="3 4">
    <name type="scientific">Aspergillus chevalieri</name>
    <name type="common">Eurotium chevalieri</name>
    <dbReference type="NCBI Taxonomy" id="182096"/>
    <lineage>
        <taxon>Eukaryota</taxon>
        <taxon>Fungi</taxon>
        <taxon>Dikarya</taxon>
        <taxon>Ascomycota</taxon>
        <taxon>Pezizomycotina</taxon>
        <taxon>Eurotiomycetes</taxon>
        <taxon>Eurotiomycetidae</taxon>
        <taxon>Eurotiales</taxon>
        <taxon>Aspergillaceae</taxon>
        <taxon>Aspergillus</taxon>
        <taxon>Aspergillus subgen. Aspergillus</taxon>
    </lineage>
</organism>
<dbReference type="InterPro" id="IPR015590">
    <property type="entry name" value="Aldehyde_DH_dom"/>
</dbReference>
<dbReference type="GeneID" id="66977076"/>
<evidence type="ECO:0000313" key="4">
    <source>
        <dbReference type="Proteomes" id="UP000637239"/>
    </source>
</evidence>
<reference evidence="3" key="2">
    <citation type="submission" date="2021-02" db="EMBL/GenBank/DDBJ databases">
        <title>Aspergillus chevalieri M1 genome sequence.</title>
        <authorList>
            <person name="Kadooka C."/>
            <person name="Mori K."/>
            <person name="Futagami T."/>
        </authorList>
    </citation>
    <scope>NUCLEOTIDE SEQUENCE</scope>
    <source>
        <strain evidence="3">M1</strain>
    </source>
</reference>
<evidence type="ECO:0000259" key="2">
    <source>
        <dbReference type="Pfam" id="PF00171"/>
    </source>
</evidence>
<protein>
    <recommendedName>
        <fullName evidence="2">Aldehyde dehydrogenase domain-containing protein</fullName>
    </recommendedName>
</protein>
<dbReference type="Proteomes" id="UP000637239">
    <property type="component" value="Chromosome 1"/>
</dbReference>
<dbReference type="Gene3D" id="3.40.605.10">
    <property type="entry name" value="Aldehyde Dehydrogenase, Chain A, domain 1"/>
    <property type="match status" value="1"/>
</dbReference>
<dbReference type="EMBL" id="AP024416">
    <property type="protein sequence ID" value="BCR82717.1"/>
    <property type="molecule type" value="Genomic_DNA"/>
</dbReference>
<accession>A0A7R7VEF1</accession>
<dbReference type="InterPro" id="IPR016162">
    <property type="entry name" value="Ald_DH_N"/>
</dbReference>
<dbReference type="InterPro" id="IPR016161">
    <property type="entry name" value="Ald_DH/histidinol_DH"/>
</dbReference>
<feature type="compositionally biased region" description="Polar residues" evidence="1">
    <location>
        <begin position="1"/>
        <end position="25"/>
    </location>
</feature>
<reference evidence="3" key="1">
    <citation type="submission" date="2021-01" db="EMBL/GenBank/DDBJ databases">
        <authorList>
            <consortium name="Aspergillus chevalieri M1 genome sequencing consortium"/>
            <person name="Kazuki M."/>
            <person name="Futagami T."/>
        </authorList>
    </citation>
    <scope>NUCLEOTIDE SEQUENCE</scope>
    <source>
        <strain evidence="3">M1</strain>
    </source>
</reference>
<feature type="region of interest" description="Disordered" evidence="1">
    <location>
        <begin position="1"/>
        <end position="34"/>
    </location>
</feature>
<proteinExistence type="predicted"/>